<dbReference type="InterPro" id="IPR006620">
    <property type="entry name" value="Pro_4_hyd_alph"/>
</dbReference>
<evidence type="ECO:0000256" key="4">
    <source>
        <dbReference type="ARBA" id="ARBA00023002"/>
    </source>
</evidence>
<comment type="caution">
    <text evidence="8">The sequence shown here is derived from an EMBL/GenBank/DDBJ whole genome shotgun (WGS) entry which is preliminary data.</text>
</comment>
<dbReference type="EMBL" id="JALLPJ020001225">
    <property type="protein sequence ID" value="KAL3773654.1"/>
    <property type="molecule type" value="Genomic_DNA"/>
</dbReference>
<dbReference type="PANTHER" id="PTHR10869">
    <property type="entry name" value="PROLYL 4-HYDROXYLASE ALPHA SUBUNIT"/>
    <property type="match status" value="1"/>
</dbReference>
<keyword evidence="2" id="KW-0479">Metal-binding</keyword>
<keyword evidence="4" id="KW-0560">Oxidoreductase</keyword>
<dbReference type="Proteomes" id="UP001530400">
    <property type="component" value="Unassembled WGS sequence"/>
</dbReference>
<dbReference type="Gene3D" id="2.60.120.620">
    <property type="entry name" value="q2cbj1_9rhob like domain"/>
    <property type="match status" value="1"/>
</dbReference>
<feature type="domain" description="Fe2OG dioxygenase" evidence="7">
    <location>
        <begin position="293"/>
        <end position="452"/>
    </location>
</feature>
<evidence type="ECO:0000313" key="8">
    <source>
        <dbReference type="EMBL" id="KAL3773654.1"/>
    </source>
</evidence>
<evidence type="ECO:0000256" key="2">
    <source>
        <dbReference type="ARBA" id="ARBA00022723"/>
    </source>
</evidence>
<dbReference type="Pfam" id="PF13640">
    <property type="entry name" value="2OG-FeII_Oxy_3"/>
    <property type="match status" value="1"/>
</dbReference>
<protein>
    <recommendedName>
        <fullName evidence="7">Fe2OG dioxygenase domain-containing protein</fullName>
    </recommendedName>
</protein>
<dbReference type="InterPro" id="IPR005123">
    <property type="entry name" value="Oxoglu/Fe-dep_dioxygenase_dom"/>
</dbReference>
<keyword evidence="9" id="KW-1185">Reference proteome</keyword>
<dbReference type="GO" id="GO:0046872">
    <property type="term" value="F:metal ion binding"/>
    <property type="evidence" value="ECO:0007669"/>
    <property type="project" value="UniProtKB-KW"/>
</dbReference>
<evidence type="ECO:0000313" key="9">
    <source>
        <dbReference type="Proteomes" id="UP001530400"/>
    </source>
</evidence>
<gene>
    <name evidence="8" type="ORF">ACHAWO_007721</name>
</gene>
<dbReference type="PANTHER" id="PTHR10869:SF226">
    <property type="entry name" value="PROLYL 4-HYDROXYLASE ALPHA SUBUNIT DOMAIN-CONTAINING PROTEIN"/>
    <property type="match status" value="1"/>
</dbReference>
<organism evidence="8 9">
    <name type="scientific">Cyclotella atomus</name>
    <dbReference type="NCBI Taxonomy" id="382360"/>
    <lineage>
        <taxon>Eukaryota</taxon>
        <taxon>Sar</taxon>
        <taxon>Stramenopiles</taxon>
        <taxon>Ochrophyta</taxon>
        <taxon>Bacillariophyta</taxon>
        <taxon>Coscinodiscophyceae</taxon>
        <taxon>Thalassiosirophycidae</taxon>
        <taxon>Stephanodiscales</taxon>
        <taxon>Stephanodiscaceae</taxon>
        <taxon>Cyclotella</taxon>
    </lineage>
</organism>
<dbReference type="PROSITE" id="PS51471">
    <property type="entry name" value="FE2OG_OXY"/>
    <property type="match status" value="1"/>
</dbReference>
<dbReference type="InterPro" id="IPR045054">
    <property type="entry name" value="P4HA-like"/>
</dbReference>
<evidence type="ECO:0000259" key="7">
    <source>
        <dbReference type="PROSITE" id="PS51471"/>
    </source>
</evidence>
<keyword evidence="5" id="KW-0408">Iron</keyword>
<reference evidence="8 9" key="1">
    <citation type="submission" date="2024-10" db="EMBL/GenBank/DDBJ databases">
        <title>Updated reference genomes for cyclostephanoid diatoms.</title>
        <authorList>
            <person name="Roberts W.R."/>
            <person name="Alverson A.J."/>
        </authorList>
    </citation>
    <scope>NUCLEOTIDE SEQUENCE [LARGE SCALE GENOMIC DNA]</scope>
    <source>
        <strain evidence="8 9">AJA010-31</strain>
    </source>
</reference>
<comment type="cofactor">
    <cofactor evidence="1">
        <name>L-ascorbate</name>
        <dbReference type="ChEBI" id="CHEBI:38290"/>
    </cofactor>
</comment>
<feature type="region of interest" description="Disordered" evidence="6">
    <location>
        <begin position="1"/>
        <end position="33"/>
    </location>
</feature>
<sequence length="482" mass="52666">MAAKKSKQGNTDSSYGKSKGAAKDTKGSESSSSSLASLSLPGLIAAMAAAFVYRSQTISYSTDSSVPSQHHSSSSYSSRQLISPSPGSWTDGFYTTIPTQAEPSTHALLYDNGGIGTPTPVSFSTDDEFLSLGRLYNDLGQIVQSPNHFPNNTALYRGPTAPGTHFQYPAVSVGYNRPIPGLYGGSGKQITLETLTLPSSTSSTSDPRVFYVHNFLSEEEADAFVKFSTAEENPYKMAYSTGGTHKAWNQGGENARLSTRTSMNAFDITTPLSFEIKRRAFRLLRMGAYRENLADGIQILRYELGQAYVAHHDYFPAHQSEDHSWNPLHGGSNRFATVFLYLSDVEVGGQTVFPKSARLTADKSEDLVQRLGEAPSKEYLKELQKEAGLSDGSWEDRLIDQCYKQFAVPPRRGDAILFYSQRPDGELDVNSLHGACPVLKGMKWGANLWVWNACRYSQCAGDPLHPAEELPEELKAPFAGGI</sequence>
<name>A0ABD3NDD2_9STRA</name>
<keyword evidence="3" id="KW-0223">Dioxygenase</keyword>
<dbReference type="InterPro" id="IPR044862">
    <property type="entry name" value="Pro_4_hyd_alph_FE2OG_OXY"/>
</dbReference>
<proteinExistence type="predicted"/>
<evidence type="ECO:0000256" key="6">
    <source>
        <dbReference type="SAM" id="MobiDB-lite"/>
    </source>
</evidence>
<evidence type="ECO:0000256" key="5">
    <source>
        <dbReference type="ARBA" id="ARBA00023004"/>
    </source>
</evidence>
<evidence type="ECO:0000256" key="3">
    <source>
        <dbReference type="ARBA" id="ARBA00022964"/>
    </source>
</evidence>
<evidence type="ECO:0000256" key="1">
    <source>
        <dbReference type="ARBA" id="ARBA00001961"/>
    </source>
</evidence>
<dbReference type="GO" id="GO:0051213">
    <property type="term" value="F:dioxygenase activity"/>
    <property type="evidence" value="ECO:0007669"/>
    <property type="project" value="UniProtKB-KW"/>
</dbReference>
<dbReference type="AlphaFoldDB" id="A0ABD3NDD2"/>
<dbReference type="SMART" id="SM00702">
    <property type="entry name" value="P4Hc"/>
    <property type="match status" value="1"/>
</dbReference>
<feature type="region of interest" description="Disordered" evidence="6">
    <location>
        <begin position="61"/>
        <end position="83"/>
    </location>
</feature>
<accession>A0ABD3NDD2</accession>